<dbReference type="InterPro" id="IPR011249">
    <property type="entry name" value="Metalloenz_LuxS/M16"/>
</dbReference>
<feature type="domain" description="Peptidase M16 N-terminal" evidence="2">
    <location>
        <begin position="5"/>
        <end position="143"/>
    </location>
</feature>
<dbReference type="InterPro" id="IPR050361">
    <property type="entry name" value="MPP/UQCRC_Complex"/>
</dbReference>
<dbReference type="InterPro" id="IPR007863">
    <property type="entry name" value="Peptidase_M16_C"/>
</dbReference>
<dbReference type="Pfam" id="PF00675">
    <property type="entry name" value="Peptidase_M16"/>
    <property type="match status" value="1"/>
</dbReference>
<gene>
    <name evidence="4" type="ORF">A2V54_00505</name>
</gene>
<evidence type="ECO:0000313" key="4">
    <source>
        <dbReference type="EMBL" id="OGC44690.1"/>
    </source>
</evidence>
<dbReference type="AlphaFoldDB" id="A0A1F4UIQ8"/>
<dbReference type="Pfam" id="PF05193">
    <property type="entry name" value="Peptidase_M16_C"/>
    <property type="match status" value="1"/>
</dbReference>
<proteinExistence type="inferred from homology"/>
<evidence type="ECO:0008006" key="6">
    <source>
        <dbReference type="Google" id="ProtNLM"/>
    </source>
</evidence>
<dbReference type="GO" id="GO:0046872">
    <property type="term" value="F:metal ion binding"/>
    <property type="evidence" value="ECO:0007669"/>
    <property type="project" value="InterPro"/>
</dbReference>
<dbReference type="PANTHER" id="PTHR11851:SF49">
    <property type="entry name" value="MITOCHONDRIAL-PROCESSING PEPTIDASE SUBUNIT ALPHA"/>
    <property type="match status" value="1"/>
</dbReference>
<feature type="domain" description="Peptidase M16 C-terminal" evidence="3">
    <location>
        <begin position="150"/>
        <end position="325"/>
    </location>
</feature>
<evidence type="ECO:0000256" key="1">
    <source>
        <dbReference type="ARBA" id="ARBA00007261"/>
    </source>
</evidence>
<organism evidence="4 5">
    <name type="scientific">candidate division WWE3 bacterium RBG_19FT_COMBO_53_11</name>
    <dbReference type="NCBI Taxonomy" id="1802613"/>
    <lineage>
        <taxon>Bacteria</taxon>
        <taxon>Katanobacteria</taxon>
    </lineage>
</organism>
<sequence length="404" mass="45306">MPNLESVTAMIGVGAGGRYEDARTQGIAHFTEHMLFNGTAKRPTSFDISSELESLGAHFNAFTDKEITAYYVKAESRNLPKILDVLTDMVFNSKFEEKEIEKESRVITEELRMYKDEPRSWVQNIYDQLVFSGNPLGWEILGTEETLRSLKREDFLTYLDDWYRSPNLVVAVAGKIGEEEALAEVRDVLGGRGPGEVGELPKFKTAQEEPQVLIEERKTDQTHFVLGMRAYHRSHPKREALEVLVSALGGGMSCRLFQEIREKRGLAYYVQAHWQDFSDTGSLQIVAGVNNQKAEEAVKAVAAELTKLKEQLVPAEELKKAKEMLRGDLVLGLESTNGACSYFLGQEVLEKKIETPKEKIAKIDAVTVEDVQSVAKELFIDAGLNLALIGPFPSSDRFRQILNI</sequence>
<dbReference type="SUPFAM" id="SSF63411">
    <property type="entry name" value="LuxS/MPP-like metallohydrolase"/>
    <property type="match status" value="2"/>
</dbReference>
<comment type="similarity">
    <text evidence="1">Belongs to the peptidase M16 family.</text>
</comment>
<dbReference type="EMBL" id="MEUW01000013">
    <property type="protein sequence ID" value="OGC44690.1"/>
    <property type="molecule type" value="Genomic_DNA"/>
</dbReference>
<protein>
    <recommendedName>
        <fullName evidence="6">Peptidase M16</fullName>
    </recommendedName>
</protein>
<dbReference type="Proteomes" id="UP000176583">
    <property type="component" value="Unassembled WGS sequence"/>
</dbReference>
<dbReference type="Gene3D" id="3.30.830.10">
    <property type="entry name" value="Metalloenzyme, LuxS/M16 peptidase-like"/>
    <property type="match status" value="2"/>
</dbReference>
<evidence type="ECO:0000313" key="5">
    <source>
        <dbReference type="Proteomes" id="UP000176583"/>
    </source>
</evidence>
<dbReference type="STRING" id="1802613.A2V54_00505"/>
<comment type="caution">
    <text evidence="4">The sequence shown here is derived from an EMBL/GenBank/DDBJ whole genome shotgun (WGS) entry which is preliminary data.</text>
</comment>
<evidence type="ECO:0000259" key="2">
    <source>
        <dbReference type="Pfam" id="PF00675"/>
    </source>
</evidence>
<accession>A0A1F4UIQ8</accession>
<reference evidence="4 5" key="1">
    <citation type="journal article" date="2016" name="Nat. Commun.">
        <title>Thousands of microbial genomes shed light on interconnected biogeochemical processes in an aquifer system.</title>
        <authorList>
            <person name="Anantharaman K."/>
            <person name="Brown C.T."/>
            <person name="Hug L.A."/>
            <person name="Sharon I."/>
            <person name="Castelle C.J."/>
            <person name="Probst A.J."/>
            <person name="Thomas B.C."/>
            <person name="Singh A."/>
            <person name="Wilkins M.J."/>
            <person name="Karaoz U."/>
            <person name="Brodie E.L."/>
            <person name="Williams K.H."/>
            <person name="Hubbard S.S."/>
            <person name="Banfield J.F."/>
        </authorList>
    </citation>
    <scope>NUCLEOTIDE SEQUENCE [LARGE SCALE GENOMIC DNA]</scope>
</reference>
<name>A0A1F4UIQ8_UNCKA</name>
<dbReference type="InterPro" id="IPR011765">
    <property type="entry name" value="Pept_M16_N"/>
</dbReference>
<evidence type="ECO:0000259" key="3">
    <source>
        <dbReference type="Pfam" id="PF05193"/>
    </source>
</evidence>
<dbReference type="PANTHER" id="PTHR11851">
    <property type="entry name" value="METALLOPROTEASE"/>
    <property type="match status" value="1"/>
</dbReference>